<accession>A0A0F9FFG5</accession>
<dbReference type="EMBL" id="LAZR01023830">
    <property type="protein sequence ID" value="KKL77171.1"/>
    <property type="molecule type" value="Genomic_DNA"/>
</dbReference>
<reference evidence="1" key="1">
    <citation type="journal article" date="2015" name="Nature">
        <title>Complex archaea that bridge the gap between prokaryotes and eukaryotes.</title>
        <authorList>
            <person name="Spang A."/>
            <person name="Saw J.H."/>
            <person name="Jorgensen S.L."/>
            <person name="Zaremba-Niedzwiedzka K."/>
            <person name="Martijn J."/>
            <person name="Lind A.E."/>
            <person name="van Eijk R."/>
            <person name="Schleper C."/>
            <person name="Guy L."/>
            <person name="Ettema T.J."/>
        </authorList>
    </citation>
    <scope>NUCLEOTIDE SEQUENCE</scope>
</reference>
<name>A0A0F9FFG5_9ZZZZ</name>
<protein>
    <submittedName>
        <fullName evidence="1">Uncharacterized protein</fullName>
    </submittedName>
</protein>
<organism evidence="1">
    <name type="scientific">marine sediment metagenome</name>
    <dbReference type="NCBI Taxonomy" id="412755"/>
    <lineage>
        <taxon>unclassified sequences</taxon>
        <taxon>metagenomes</taxon>
        <taxon>ecological metagenomes</taxon>
    </lineage>
</organism>
<evidence type="ECO:0000313" key="1">
    <source>
        <dbReference type="EMBL" id="KKL77171.1"/>
    </source>
</evidence>
<dbReference type="AlphaFoldDB" id="A0A0F9FFG5"/>
<sequence length="101" mass="11941">MKDKVYITRDFKMDGIEVWPERVGIRKFCQGQTFYGAAWAEDDPTSFLYNRKTSKTTAEYLSPAKCRKRFGFIPRKGTAHYFDGKKVMPESKWDFIFEFSN</sequence>
<proteinExistence type="predicted"/>
<gene>
    <name evidence="1" type="ORF">LCGC14_2037570</name>
</gene>
<comment type="caution">
    <text evidence="1">The sequence shown here is derived from an EMBL/GenBank/DDBJ whole genome shotgun (WGS) entry which is preliminary data.</text>
</comment>